<dbReference type="Pfam" id="PF11662">
    <property type="entry name" value="DUF3263"/>
    <property type="match status" value="1"/>
</dbReference>
<dbReference type="RefSeq" id="WP_340296186.1">
    <property type="nucleotide sequence ID" value="NZ_JBBEOI010000463.1"/>
</dbReference>
<protein>
    <submittedName>
        <fullName evidence="1">DUF3263 domain-containing protein</fullName>
    </submittedName>
</protein>
<comment type="caution">
    <text evidence="1">The sequence shown here is derived from an EMBL/GenBank/DDBJ whole genome shotgun (WGS) entry which is preliminary data.</text>
</comment>
<proteinExistence type="predicted"/>
<evidence type="ECO:0000313" key="1">
    <source>
        <dbReference type="EMBL" id="MFC3687041.1"/>
    </source>
</evidence>
<organism evidence="1 2">
    <name type="scientific">Aquipuribacter hungaricus</name>
    <dbReference type="NCBI Taxonomy" id="545624"/>
    <lineage>
        <taxon>Bacteria</taxon>
        <taxon>Bacillati</taxon>
        <taxon>Actinomycetota</taxon>
        <taxon>Actinomycetes</taxon>
        <taxon>Micrococcales</taxon>
        <taxon>Intrasporangiaceae</taxon>
        <taxon>Aquipuribacter</taxon>
    </lineage>
</organism>
<keyword evidence="2" id="KW-1185">Reference proteome</keyword>
<gene>
    <name evidence="1" type="ORF">ACFOLH_01650</name>
</gene>
<name>A0ABV7WB48_9MICO</name>
<accession>A0ABV7WB48</accession>
<dbReference type="Proteomes" id="UP001595685">
    <property type="component" value="Unassembled WGS sequence"/>
</dbReference>
<sequence>MAEPDVLSERDLAVLEFERLWWKQPGAKEQALRERFGVGPTRYYQLVNALVDREAALRHDPVLVGRLRRARAARLRTRPARRLTLPG</sequence>
<reference evidence="2" key="1">
    <citation type="journal article" date="2019" name="Int. J. Syst. Evol. Microbiol.">
        <title>The Global Catalogue of Microorganisms (GCM) 10K type strain sequencing project: providing services to taxonomists for standard genome sequencing and annotation.</title>
        <authorList>
            <consortium name="The Broad Institute Genomics Platform"/>
            <consortium name="The Broad Institute Genome Sequencing Center for Infectious Disease"/>
            <person name="Wu L."/>
            <person name="Ma J."/>
        </authorList>
    </citation>
    <scope>NUCLEOTIDE SEQUENCE [LARGE SCALE GENOMIC DNA]</scope>
    <source>
        <strain evidence="2">NCAIM B.02333</strain>
    </source>
</reference>
<dbReference type="EMBL" id="JBHRWW010000001">
    <property type="protein sequence ID" value="MFC3687041.1"/>
    <property type="molecule type" value="Genomic_DNA"/>
</dbReference>
<evidence type="ECO:0000313" key="2">
    <source>
        <dbReference type="Proteomes" id="UP001595685"/>
    </source>
</evidence>
<dbReference type="InterPro" id="IPR021678">
    <property type="entry name" value="DUF3263"/>
</dbReference>